<protein>
    <submittedName>
        <fullName evidence="2">Uncharacterized protein</fullName>
    </submittedName>
</protein>
<accession>A0A1Y1MTB2</accession>
<reference evidence="2" key="1">
    <citation type="journal article" date="2016" name="Sci. Rep.">
        <title>Molecular characterization of firefly nuptial gifts: a multi-omics approach sheds light on postcopulatory sexual selection.</title>
        <authorList>
            <person name="Al-Wathiqui N."/>
            <person name="Fallon T.R."/>
            <person name="South A."/>
            <person name="Weng J.K."/>
            <person name="Lewis S.M."/>
        </authorList>
    </citation>
    <scope>NUCLEOTIDE SEQUENCE</scope>
</reference>
<feature type="compositionally biased region" description="Basic and acidic residues" evidence="1">
    <location>
        <begin position="500"/>
        <end position="512"/>
    </location>
</feature>
<evidence type="ECO:0000256" key="1">
    <source>
        <dbReference type="SAM" id="MobiDB-lite"/>
    </source>
</evidence>
<name>A0A1Y1MTB2_PHOPY</name>
<feature type="compositionally biased region" description="Basic residues" evidence="1">
    <location>
        <begin position="33"/>
        <end position="44"/>
    </location>
</feature>
<feature type="region of interest" description="Disordered" evidence="1">
    <location>
        <begin position="479"/>
        <end position="512"/>
    </location>
</feature>
<dbReference type="AlphaFoldDB" id="A0A1Y1MTB2"/>
<organism evidence="2">
    <name type="scientific">Photinus pyralis</name>
    <name type="common">Common eastern firefly</name>
    <name type="synonym">Lampyris pyralis</name>
    <dbReference type="NCBI Taxonomy" id="7054"/>
    <lineage>
        <taxon>Eukaryota</taxon>
        <taxon>Metazoa</taxon>
        <taxon>Ecdysozoa</taxon>
        <taxon>Arthropoda</taxon>
        <taxon>Hexapoda</taxon>
        <taxon>Insecta</taxon>
        <taxon>Pterygota</taxon>
        <taxon>Neoptera</taxon>
        <taxon>Endopterygota</taxon>
        <taxon>Coleoptera</taxon>
        <taxon>Polyphaga</taxon>
        <taxon>Elateriformia</taxon>
        <taxon>Elateroidea</taxon>
        <taxon>Lampyridae</taxon>
        <taxon>Lampyrinae</taxon>
        <taxon>Photinus</taxon>
    </lineage>
</organism>
<proteinExistence type="predicted"/>
<feature type="compositionally biased region" description="Polar residues" evidence="1">
    <location>
        <begin position="1"/>
        <end position="24"/>
    </location>
</feature>
<feature type="region of interest" description="Disordered" evidence="1">
    <location>
        <begin position="201"/>
        <end position="258"/>
    </location>
</feature>
<sequence>MSSLNPEGKATSSACSQSSVTANTAGGEFAKKTGPHKYTAKRTPRSLPGSTTATNFSPLPPVRHILSNPSSTPVAPVVPTESVTAASFKPPHFFPYASRARTHHAGTRPDLSIHTQVSRSSFQSRQSWCPDGVQSSYQHASQPAGQVSAISTRTRRALDSPPLSRVRMPNDNLYEFTFSAPIMEQPKSIGRISIETAPVKASYSPTPTIPRSQPPPISSDRKGNSSYYGQVYIDLTQDGPSLDSEPSAATNGENLAPIQKAEPVQVARANRLHTNSKVNPPSPSISDASSDLPSTNHMCKMVTRDTPRTPGQKRKRKDRPPDPLKGVQQVAVTSSTCTASASASVTEGVVEDTIQPASQVPLQDNITTPTEIAVQMKVKSVQFDSSAFDTALYQQPDAAPPPAGVVIGPRIENKPPLREGQTIYIYANPAIHGMHKRSEAWHEKKALEIQSRGGRKFWFGKVSARLRWLQRKRIGSSKAQDVSCDQMPERADPEPGAYRRPLDFGDVPESKLPEKVRQNPDWLKACEWFRQQQNLRDMRLHESKRCEQEANEYYMILSQGGIPDLGTEGSDQAPV</sequence>
<feature type="region of interest" description="Disordered" evidence="1">
    <location>
        <begin position="1"/>
        <end position="74"/>
    </location>
</feature>
<feature type="region of interest" description="Disordered" evidence="1">
    <location>
        <begin position="274"/>
        <end position="333"/>
    </location>
</feature>
<dbReference type="EMBL" id="GEZM01024807">
    <property type="protein sequence ID" value="JAV87710.1"/>
    <property type="molecule type" value="Transcribed_RNA"/>
</dbReference>
<feature type="compositionally biased region" description="Low complexity" evidence="1">
    <location>
        <begin position="284"/>
        <end position="294"/>
    </location>
</feature>
<evidence type="ECO:0000313" key="2">
    <source>
        <dbReference type="EMBL" id="JAV87710.1"/>
    </source>
</evidence>
<feature type="compositionally biased region" description="Polar residues" evidence="1">
    <location>
        <begin position="48"/>
        <end position="57"/>
    </location>
</feature>